<feature type="domain" description="Peptidase M20 dimerisation" evidence="1">
    <location>
        <begin position="193"/>
        <end position="285"/>
    </location>
</feature>
<dbReference type="InterPro" id="IPR036264">
    <property type="entry name" value="Bact_exopeptidase_dim_dom"/>
</dbReference>
<dbReference type="PANTHER" id="PTHR11014">
    <property type="entry name" value="PEPTIDASE M20 FAMILY MEMBER"/>
    <property type="match status" value="1"/>
</dbReference>
<gene>
    <name evidence="2" type="ORF">ACFQMH_37010</name>
</gene>
<protein>
    <submittedName>
        <fullName evidence="2">Amidohydrolase</fullName>
    </submittedName>
</protein>
<dbReference type="Gene3D" id="3.30.70.360">
    <property type="match status" value="1"/>
</dbReference>
<dbReference type="InterPro" id="IPR011650">
    <property type="entry name" value="Peptidase_M20_dimer"/>
</dbReference>
<dbReference type="SUPFAM" id="SSF53187">
    <property type="entry name" value="Zn-dependent exopeptidases"/>
    <property type="match status" value="1"/>
</dbReference>
<organism evidence="2 3">
    <name type="scientific">Streptomyces viridiviolaceus</name>
    <dbReference type="NCBI Taxonomy" id="68282"/>
    <lineage>
        <taxon>Bacteria</taxon>
        <taxon>Bacillati</taxon>
        <taxon>Actinomycetota</taxon>
        <taxon>Actinomycetes</taxon>
        <taxon>Kitasatosporales</taxon>
        <taxon>Streptomycetaceae</taxon>
        <taxon>Streptomyces</taxon>
    </lineage>
</organism>
<sequence>MPAATTATDLASVYRDLHAHPELAFQETRTAAIVADRLRALGYDTATGVGGTGVVGLLRNGDGPTVLLRADMDALPVRERTGLPYASIAHGTDSDGTTVPLMHACGHDMHVTCLLGAAAELAGERFAWSGTAMLVFQPAEETGRGAQAMVDDGLYDRFGKPDVVLGQHVAPLPAGFLGLCPGPAFAASDSLSVVLHGLGGHGSRPEVTVDPVLMASATVMRLQGIVSREVAGSSTAVVTVGALHAGTRGNIIADRAEMHLSVRTFDAAVRDAVLSAVERIVRAESAASGAPREPEITVAESFPAVHNDPEACTFTQQAFATVLGPGLVVDPGPVTGSEDVGILADAADAPCVYWLLGGADPAAFAHARDFEGIERIARSLPSNHSPHYAPVIEPTLTTGIKALVSAARAWMPTADLRR</sequence>
<dbReference type="Gene3D" id="3.40.630.10">
    <property type="entry name" value="Zn peptidases"/>
    <property type="match status" value="1"/>
</dbReference>
<evidence type="ECO:0000313" key="2">
    <source>
        <dbReference type="EMBL" id="MFC7017191.1"/>
    </source>
</evidence>
<dbReference type="PIRSF" id="PIRSF005962">
    <property type="entry name" value="Pept_M20D_amidohydro"/>
    <property type="match status" value="1"/>
</dbReference>
<name>A0ABW2EEZ5_9ACTN</name>
<dbReference type="Proteomes" id="UP001596409">
    <property type="component" value="Unassembled WGS sequence"/>
</dbReference>
<dbReference type="InterPro" id="IPR002933">
    <property type="entry name" value="Peptidase_M20"/>
</dbReference>
<accession>A0ABW2EEZ5</accession>
<evidence type="ECO:0000259" key="1">
    <source>
        <dbReference type="Pfam" id="PF07687"/>
    </source>
</evidence>
<reference evidence="3" key="1">
    <citation type="journal article" date="2019" name="Int. J. Syst. Evol. Microbiol.">
        <title>The Global Catalogue of Microorganisms (GCM) 10K type strain sequencing project: providing services to taxonomists for standard genome sequencing and annotation.</title>
        <authorList>
            <consortium name="The Broad Institute Genomics Platform"/>
            <consortium name="The Broad Institute Genome Sequencing Center for Infectious Disease"/>
            <person name="Wu L."/>
            <person name="Ma J."/>
        </authorList>
    </citation>
    <scope>NUCLEOTIDE SEQUENCE [LARGE SCALE GENOMIC DNA]</scope>
    <source>
        <strain evidence="3">JCM 4855</strain>
    </source>
</reference>
<dbReference type="EMBL" id="JBHSYM010000087">
    <property type="protein sequence ID" value="MFC7017191.1"/>
    <property type="molecule type" value="Genomic_DNA"/>
</dbReference>
<dbReference type="RefSeq" id="WP_189877480.1">
    <property type="nucleotide sequence ID" value="NZ_BMWA01000024.1"/>
</dbReference>
<proteinExistence type="predicted"/>
<keyword evidence="3" id="KW-1185">Reference proteome</keyword>
<dbReference type="InterPro" id="IPR017439">
    <property type="entry name" value="Amidohydrolase"/>
</dbReference>
<dbReference type="PANTHER" id="PTHR11014:SF63">
    <property type="entry name" value="METALLOPEPTIDASE, PUTATIVE (AFU_ORTHOLOGUE AFUA_6G09600)-RELATED"/>
    <property type="match status" value="1"/>
</dbReference>
<dbReference type="Pfam" id="PF07687">
    <property type="entry name" value="M20_dimer"/>
    <property type="match status" value="1"/>
</dbReference>
<dbReference type="Pfam" id="PF01546">
    <property type="entry name" value="Peptidase_M20"/>
    <property type="match status" value="1"/>
</dbReference>
<dbReference type="SUPFAM" id="SSF55031">
    <property type="entry name" value="Bacterial exopeptidase dimerisation domain"/>
    <property type="match status" value="1"/>
</dbReference>
<comment type="caution">
    <text evidence="2">The sequence shown here is derived from an EMBL/GenBank/DDBJ whole genome shotgun (WGS) entry which is preliminary data.</text>
</comment>
<dbReference type="NCBIfam" id="TIGR01891">
    <property type="entry name" value="amidohydrolases"/>
    <property type="match status" value="1"/>
</dbReference>
<evidence type="ECO:0000313" key="3">
    <source>
        <dbReference type="Proteomes" id="UP001596409"/>
    </source>
</evidence>